<dbReference type="InterPro" id="IPR007751">
    <property type="entry name" value="DUF676_lipase-like"/>
</dbReference>
<proteinExistence type="inferred from homology"/>
<evidence type="ECO:0000256" key="1">
    <source>
        <dbReference type="ARBA" id="ARBA00007920"/>
    </source>
</evidence>
<evidence type="ECO:0000256" key="2">
    <source>
        <dbReference type="SAM" id="MobiDB-lite"/>
    </source>
</evidence>
<dbReference type="SUPFAM" id="SSF53474">
    <property type="entry name" value="alpha/beta-Hydrolases"/>
    <property type="match status" value="1"/>
</dbReference>
<feature type="domain" description="DUF676" evidence="3">
    <location>
        <begin position="140"/>
        <end position="312"/>
    </location>
</feature>
<dbReference type="Gene3D" id="3.40.50.1820">
    <property type="entry name" value="alpha/beta hydrolase"/>
    <property type="match status" value="1"/>
</dbReference>
<protein>
    <submittedName>
        <fullName evidence="4">Putative lipase</fullName>
    </submittedName>
</protein>
<dbReference type="OrthoDB" id="273452at2759"/>
<dbReference type="PANTHER" id="PTHR12482">
    <property type="entry name" value="LIPASE ROG1-RELATED-RELATED"/>
    <property type="match status" value="1"/>
</dbReference>
<evidence type="ECO:0000313" key="4">
    <source>
        <dbReference type="EMBL" id="KAF7370619.1"/>
    </source>
</evidence>
<reference evidence="4" key="1">
    <citation type="submission" date="2020-05" db="EMBL/GenBank/DDBJ databases">
        <title>Mycena genomes resolve the evolution of fungal bioluminescence.</title>
        <authorList>
            <person name="Tsai I.J."/>
        </authorList>
    </citation>
    <scope>NUCLEOTIDE SEQUENCE</scope>
    <source>
        <strain evidence="4">160909Yilan</strain>
    </source>
</reference>
<dbReference type="AlphaFoldDB" id="A0A8H6Z468"/>
<comment type="similarity">
    <text evidence="1">Belongs to the putative lipase ROG1 family.</text>
</comment>
<comment type="caution">
    <text evidence="4">The sequence shown here is derived from an EMBL/GenBank/DDBJ whole genome shotgun (WGS) entry which is preliminary data.</text>
</comment>
<dbReference type="EMBL" id="JACAZH010000004">
    <property type="protein sequence ID" value="KAF7370619.1"/>
    <property type="molecule type" value="Genomic_DNA"/>
</dbReference>
<evidence type="ECO:0000259" key="3">
    <source>
        <dbReference type="Pfam" id="PF05057"/>
    </source>
</evidence>
<name>A0A8H6Z468_9AGAR</name>
<organism evidence="4 5">
    <name type="scientific">Mycena sanguinolenta</name>
    <dbReference type="NCBI Taxonomy" id="230812"/>
    <lineage>
        <taxon>Eukaryota</taxon>
        <taxon>Fungi</taxon>
        <taxon>Dikarya</taxon>
        <taxon>Basidiomycota</taxon>
        <taxon>Agaricomycotina</taxon>
        <taxon>Agaricomycetes</taxon>
        <taxon>Agaricomycetidae</taxon>
        <taxon>Agaricales</taxon>
        <taxon>Marasmiineae</taxon>
        <taxon>Mycenaceae</taxon>
        <taxon>Mycena</taxon>
    </lineage>
</organism>
<keyword evidence="5" id="KW-1185">Reference proteome</keyword>
<accession>A0A8H6Z468</accession>
<dbReference type="InterPro" id="IPR044294">
    <property type="entry name" value="Lipase-like"/>
</dbReference>
<feature type="region of interest" description="Disordered" evidence="2">
    <location>
        <begin position="469"/>
        <end position="503"/>
    </location>
</feature>
<dbReference type="Proteomes" id="UP000623467">
    <property type="component" value="Unassembled WGS sequence"/>
</dbReference>
<dbReference type="Pfam" id="PF05057">
    <property type="entry name" value="DUF676"/>
    <property type="match status" value="1"/>
</dbReference>
<feature type="compositionally biased region" description="Polar residues" evidence="2">
    <location>
        <begin position="485"/>
        <end position="501"/>
    </location>
</feature>
<evidence type="ECO:0000313" key="5">
    <source>
        <dbReference type="Proteomes" id="UP000623467"/>
    </source>
</evidence>
<gene>
    <name evidence="4" type="ORF">MSAN_00694900</name>
</gene>
<sequence length="568" mass="63050">MTAVRHALRLVGLTWTLNIEGRRRKTTGTGMAGTRLQGHDLPLPSYTRRHTTCIGLGQSAPLGESFGPLLSHGTWVIRGRVSSRTGTVRTDVSLLTERGHKLFFALYFHLSIQWIHIYLSWSMACGETLVILQSSTVSSKETIPDPSFHVLVAETNKEDSTYDGIDWGGERVAEEIVAEVDKLRQDGRTVTRFSIAGYSLGGLLSRYVCGILRQRGFFENVTPVNFTTFATPHIGLPRYPSWFSSLASVIGPKLLSRTGEQFYCADQWSAKGRPLLEVMADPDRIFYQALAAFQTIRIYANSINDRTVPYVTAAIEVDDPFAIQETNGLEMYAPPYFAHYSLKSRQRDGRTIHSPHQIVFGASSSPASDTETNCTLARLVQKLQAHQTHASSLPAIPLPAKCRTPCTSCSRSSSPSSFHSPSSASPSRHALRARIRLLENDASSTQKLAHILMQLEKQVEHAVVDLIDDDAHAGDPPADPETAFLEQSPSLEGRSRSSGKPQQALPILTETQRRIAAWLNRLPLKKERAYFPNVMNSHALIICRDVKNFQSHRQGESVVRSWADSFVL</sequence>
<dbReference type="InterPro" id="IPR029058">
    <property type="entry name" value="AB_hydrolase_fold"/>
</dbReference>
<dbReference type="PANTHER" id="PTHR12482:SF62">
    <property type="entry name" value="LIPASE ROG1-RELATED"/>
    <property type="match status" value="1"/>
</dbReference>